<accession>A0A1F8F3N4</accession>
<evidence type="ECO:0000313" key="3">
    <source>
        <dbReference type="Proteomes" id="UP000176834"/>
    </source>
</evidence>
<comment type="caution">
    <text evidence="2">The sequence shown here is derived from an EMBL/GenBank/DDBJ whole genome shotgun (WGS) entry which is preliminary data.</text>
</comment>
<dbReference type="Proteomes" id="UP000176834">
    <property type="component" value="Unassembled WGS sequence"/>
</dbReference>
<organism evidence="2 3">
    <name type="scientific">Candidatus Yanofskybacteria bacterium RIFCSPHIGHO2_02_FULL_38_22b</name>
    <dbReference type="NCBI Taxonomy" id="1802673"/>
    <lineage>
        <taxon>Bacteria</taxon>
        <taxon>Candidatus Yanofskyibacteriota</taxon>
    </lineage>
</organism>
<sequence length="123" mass="14398">MLIIVSILASFSLFVLNLVLGMYYGFGTRHYWFPETLHFLGGFFVAMFFSNFSISRGQILIGLGAVTLVWELFEFLIAKIPSWNNYIKKKFRLKRVDFKFVDTTFDVFLNFAGALIFIYLMFK</sequence>
<feature type="transmembrane region" description="Helical" evidence="1">
    <location>
        <begin position="31"/>
        <end position="52"/>
    </location>
</feature>
<feature type="transmembrane region" description="Helical" evidence="1">
    <location>
        <begin position="100"/>
        <end position="122"/>
    </location>
</feature>
<dbReference type="EMBL" id="MGJN01000001">
    <property type="protein sequence ID" value="OGN07754.1"/>
    <property type="molecule type" value="Genomic_DNA"/>
</dbReference>
<name>A0A1F8F3N4_9BACT</name>
<keyword evidence="1" id="KW-0472">Membrane</keyword>
<evidence type="ECO:0008006" key="4">
    <source>
        <dbReference type="Google" id="ProtNLM"/>
    </source>
</evidence>
<evidence type="ECO:0000313" key="2">
    <source>
        <dbReference type="EMBL" id="OGN07754.1"/>
    </source>
</evidence>
<feature type="transmembrane region" description="Helical" evidence="1">
    <location>
        <begin position="59"/>
        <end position="80"/>
    </location>
</feature>
<protein>
    <recommendedName>
        <fullName evidence="4">DUF2809 domain-containing protein</fullName>
    </recommendedName>
</protein>
<dbReference type="AlphaFoldDB" id="A0A1F8F3N4"/>
<keyword evidence="1" id="KW-1133">Transmembrane helix</keyword>
<reference evidence="2 3" key="1">
    <citation type="journal article" date="2016" name="Nat. Commun.">
        <title>Thousands of microbial genomes shed light on interconnected biogeochemical processes in an aquifer system.</title>
        <authorList>
            <person name="Anantharaman K."/>
            <person name="Brown C.T."/>
            <person name="Hug L.A."/>
            <person name="Sharon I."/>
            <person name="Castelle C.J."/>
            <person name="Probst A.J."/>
            <person name="Thomas B.C."/>
            <person name="Singh A."/>
            <person name="Wilkins M.J."/>
            <person name="Karaoz U."/>
            <person name="Brodie E.L."/>
            <person name="Williams K.H."/>
            <person name="Hubbard S.S."/>
            <person name="Banfield J.F."/>
        </authorList>
    </citation>
    <scope>NUCLEOTIDE SEQUENCE [LARGE SCALE GENOMIC DNA]</scope>
</reference>
<evidence type="ECO:0000256" key="1">
    <source>
        <dbReference type="SAM" id="Phobius"/>
    </source>
</evidence>
<gene>
    <name evidence="2" type="ORF">A3B86_02645</name>
</gene>
<proteinExistence type="predicted"/>
<keyword evidence="1" id="KW-0812">Transmembrane</keyword>